<dbReference type="InterPro" id="IPR004045">
    <property type="entry name" value="Glutathione_S-Trfase_N"/>
</dbReference>
<dbReference type="CDD" id="cd03188">
    <property type="entry name" value="GST_C_Beta"/>
    <property type="match status" value="1"/>
</dbReference>
<dbReference type="PANTHER" id="PTHR44051">
    <property type="entry name" value="GLUTATHIONE S-TRANSFERASE-RELATED"/>
    <property type="match status" value="1"/>
</dbReference>
<evidence type="ECO:0000259" key="2">
    <source>
        <dbReference type="PROSITE" id="PS50405"/>
    </source>
</evidence>
<dbReference type="GO" id="GO:0016740">
    <property type="term" value="F:transferase activity"/>
    <property type="evidence" value="ECO:0007669"/>
    <property type="project" value="UniProtKB-KW"/>
</dbReference>
<dbReference type="RefSeq" id="WP_143126863.1">
    <property type="nucleotide sequence ID" value="NZ_VJMG01000062.1"/>
</dbReference>
<dbReference type="SUPFAM" id="SSF52833">
    <property type="entry name" value="Thioredoxin-like"/>
    <property type="match status" value="1"/>
</dbReference>
<accession>A0A549T1L7</accession>
<dbReference type="InterPro" id="IPR040079">
    <property type="entry name" value="Glutathione_S-Trfase"/>
</dbReference>
<organism evidence="3 4">
    <name type="scientific">Rhizobium straminoryzae</name>
    <dbReference type="NCBI Taxonomy" id="1387186"/>
    <lineage>
        <taxon>Bacteria</taxon>
        <taxon>Pseudomonadati</taxon>
        <taxon>Pseudomonadota</taxon>
        <taxon>Alphaproteobacteria</taxon>
        <taxon>Hyphomicrobiales</taxon>
        <taxon>Rhizobiaceae</taxon>
        <taxon>Rhizobium/Agrobacterium group</taxon>
        <taxon>Rhizobium</taxon>
    </lineage>
</organism>
<name>A0A549T1L7_9HYPH</name>
<dbReference type="Proteomes" id="UP000316801">
    <property type="component" value="Unassembled WGS sequence"/>
</dbReference>
<dbReference type="Pfam" id="PF02798">
    <property type="entry name" value="GST_N"/>
    <property type="match status" value="1"/>
</dbReference>
<proteinExistence type="predicted"/>
<dbReference type="InterPro" id="IPR004046">
    <property type="entry name" value="GST_C"/>
</dbReference>
<dbReference type="CDD" id="cd03057">
    <property type="entry name" value="GST_N_Beta"/>
    <property type="match status" value="1"/>
</dbReference>
<comment type="caution">
    <text evidence="3">The sequence shown here is derived from an EMBL/GenBank/DDBJ whole genome shotgun (WGS) entry which is preliminary data.</text>
</comment>
<feature type="domain" description="GST C-terminal" evidence="2">
    <location>
        <begin position="86"/>
        <end position="207"/>
    </location>
</feature>
<keyword evidence="4" id="KW-1185">Reference proteome</keyword>
<dbReference type="AlphaFoldDB" id="A0A549T1L7"/>
<dbReference type="PROSITE" id="PS50404">
    <property type="entry name" value="GST_NTER"/>
    <property type="match status" value="1"/>
</dbReference>
<dbReference type="Gene3D" id="1.20.1050.10">
    <property type="match status" value="1"/>
</dbReference>
<dbReference type="PANTHER" id="PTHR44051:SF8">
    <property type="entry name" value="GLUTATHIONE S-TRANSFERASE GSTA"/>
    <property type="match status" value="1"/>
</dbReference>
<dbReference type="SUPFAM" id="SSF47616">
    <property type="entry name" value="GST C-terminal domain-like"/>
    <property type="match status" value="1"/>
</dbReference>
<feature type="domain" description="GST N-terminal" evidence="1">
    <location>
        <begin position="1"/>
        <end position="80"/>
    </location>
</feature>
<evidence type="ECO:0000259" key="1">
    <source>
        <dbReference type="PROSITE" id="PS50404"/>
    </source>
</evidence>
<dbReference type="PROSITE" id="PS50405">
    <property type="entry name" value="GST_CTER"/>
    <property type="match status" value="1"/>
</dbReference>
<evidence type="ECO:0000313" key="4">
    <source>
        <dbReference type="Proteomes" id="UP000316801"/>
    </source>
</evidence>
<dbReference type="InterPro" id="IPR036282">
    <property type="entry name" value="Glutathione-S-Trfase_C_sf"/>
</dbReference>
<dbReference type="Gene3D" id="3.40.30.10">
    <property type="entry name" value="Glutaredoxin"/>
    <property type="match status" value="1"/>
</dbReference>
<reference evidence="3 4" key="1">
    <citation type="submission" date="2019-07" db="EMBL/GenBank/DDBJ databases">
        <title>Ln-dependent methylotrophs.</title>
        <authorList>
            <person name="Tani A."/>
        </authorList>
    </citation>
    <scope>NUCLEOTIDE SEQUENCE [LARGE SCALE GENOMIC DNA]</scope>
    <source>
        <strain evidence="3 4">SM12</strain>
    </source>
</reference>
<dbReference type="EMBL" id="VJMG01000062">
    <property type="protein sequence ID" value="TRL35773.1"/>
    <property type="molecule type" value="Genomic_DNA"/>
</dbReference>
<protein>
    <submittedName>
        <fullName evidence="3">Glutathione S-transferase</fullName>
    </submittedName>
</protein>
<keyword evidence="3" id="KW-0808">Transferase</keyword>
<dbReference type="SFLD" id="SFLDG00358">
    <property type="entry name" value="Main_(cytGST)"/>
    <property type="match status" value="1"/>
</dbReference>
<dbReference type="InterPro" id="IPR036249">
    <property type="entry name" value="Thioredoxin-like_sf"/>
</dbReference>
<gene>
    <name evidence="3" type="ORF">FNA46_19400</name>
</gene>
<dbReference type="InterPro" id="IPR010987">
    <property type="entry name" value="Glutathione-S-Trfase_C-like"/>
</dbReference>
<dbReference type="SFLD" id="SFLDG01150">
    <property type="entry name" value="Main.1:_Beta-like"/>
    <property type="match status" value="1"/>
</dbReference>
<sequence>MLTLFFSPGACSLAAHIALIDSGLPFALHRLKFAENEQRSAHYLKVNPKGRVPALVTEKGTLTETLAILLFIAQMAPDKQLAPLNDPFALAQLQGFNSFIASTVHVNHAHGRRATRWADEPTSIEDMKRKVPATMRDCFRLIEEGMLAGPWVLGEAYSVADPYLFVMSGWLKGDGVDIAEFPRVEDHYRRMQERPSVQKALADEAAA</sequence>
<dbReference type="Pfam" id="PF14497">
    <property type="entry name" value="GST_C_3"/>
    <property type="match status" value="1"/>
</dbReference>
<evidence type="ECO:0000313" key="3">
    <source>
        <dbReference type="EMBL" id="TRL35773.1"/>
    </source>
</evidence>
<dbReference type="SFLD" id="SFLDS00019">
    <property type="entry name" value="Glutathione_Transferase_(cytos"/>
    <property type="match status" value="1"/>
</dbReference>